<feature type="transmembrane region" description="Helical" evidence="1">
    <location>
        <begin position="55"/>
        <end position="80"/>
    </location>
</feature>
<name>A0AAV7XDP0_9NEOP</name>
<organism evidence="2 3">
    <name type="scientific">Megalurothrips usitatus</name>
    <name type="common">bean blossom thrips</name>
    <dbReference type="NCBI Taxonomy" id="439358"/>
    <lineage>
        <taxon>Eukaryota</taxon>
        <taxon>Metazoa</taxon>
        <taxon>Ecdysozoa</taxon>
        <taxon>Arthropoda</taxon>
        <taxon>Hexapoda</taxon>
        <taxon>Insecta</taxon>
        <taxon>Pterygota</taxon>
        <taxon>Neoptera</taxon>
        <taxon>Paraneoptera</taxon>
        <taxon>Thysanoptera</taxon>
        <taxon>Terebrantia</taxon>
        <taxon>Thripoidea</taxon>
        <taxon>Thripidae</taxon>
        <taxon>Megalurothrips</taxon>
    </lineage>
</organism>
<feature type="transmembrane region" description="Helical" evidence="1">
    <location>
        <begin position="92"/>
        <end position="111"/>
    </location>
</feature>
<feature type="transmembrane region" description="Helical" evidence="1">
    <location>
        <begin position="123"/>
        <end position="141"/>
    </location>
</feature>
<keyword evidence="3" id="KW-1185">Reference proteome</keyword>
<proteinExistence type="predicted"/>
<sequence>MSRCLPQIERGCVCCDLVFCCAFQGCYCTLQSVLGVALGVFVVANASYPPPYLDAGILVGVAYIFISTLAATASILFLIGISKRRAYLLRPYVVLLYFTVAGSAVALYLTAERKEIGALAVDLIYLGTHCYMLLCANSLLLKMEEESHMDISQTEPLKGGLIFTA</sequence>
<evidence type="ECO:0008006" key="4">
    <source>
        <dbReference type="Google" id="ProtNLM"/>
    </source>
</evidence>
<dbReference type="AlphaFoldDB" id="A0AAV7XDP0"/>
<keyword evidence="1" id="KW-0812">Transmembrane</keyword>
<keyword evidence="1" id="KW-1133">Transmembrane helix</keyword>
<protein>
    <recommendedName>
        <fullName evidence="4">MARVEL domain-containing protein</fullName>
    </recommendedName>
</protein>
<gene>
    <name evidence="2" type="ORF">ONE63_003373</name>
</gene>
<comment type="caution">
    <text evidence="2">The sequence shown here is derived from an EMBL/GenBank/DDBJ whole genome shotgun (WGS) entry which is preliminary data.</text>
</comment>
<dbReference type="EMBL" id="JAPTSV010000013">
    <property type="protein sequence ID" value="KAJ1521737.1"/>
    <property type="molecule type" value="Genomic_DNA"/>
</dbReference>
<evidence type="ECO:0000313" key="3">
    <source>
        <dbReference type="Proteomes" id="UP001075354"/>
    </source>
</evidence>
<accession>A0AAV7XDP0</accession>
<feature type="transmembrane region" description="Helical" evidence="1">
    <location>
        <begin position="12"/>
        <end position="43"/>
    </location>
</feature>
<dbReference type="Proteomes" id="UP001075354">
    <property type="component" value="Chromosome 13"/>
</dbReference>
<dbReference type="EMBL" id="JAPTSV010000013">
    <property type="protein sequence ID" value="KAJ1521736.1"/>
    <property type="molecule type" value="Genomic_DNA"/>
</dbReference>
<keyword evidence="1" id="KW-0472">Membrane</keyword>
<evidence type="ECO:0000256" key="1">
    <source>
        <dbReference type="SAM" id="Phobius"/>
    </source>
</evidence>
<reference evidence="2" key="1">
    <citation type="submission" date="2022-12" db="EMBL/GenBank/DDBJ databases">
        <title>Chromosome-level genome assembly of the bean flower thrips Megalurothrips usitatus.</title>
        <authorList>
            <person name="Ma L."/>
            <person name="Liu Q."/>
            <person name="Li H."/>
            <person name="Cai W."/>
        </authorList>
    </citation>
    <scope>NUCLEOTIDE SEQUENCE</scope>
    <source>
        <strain evidence="2">Cailab_2022a</strain>
    </source>
</reference>
<evidence type="ECO:0000313" key="2">
    <source>
        <dbReference type="EMBL" id="KAJ1521736.1"/>
    </source>
</evidence>